<dbReference type="STRING" id="1798396.A2973_02390"/>
<dbReference type="Gene3D" id="3.40.190.10">
    <property type="entry name" value="Periplasmic binding protein-like II"/>
    <property type="match status" value="1"/>
</dbReference>
<organism evidence="6 7">
    <name type="scientific">Candidatus Gottesmanbacteria bacterium RIFCSPLOWO2_01_FULL_49_10</name>
    <dbReference type="NCBI Taxonomy" id="1798396"/>
    <lineage>
        <taxon>Bacteria</taxon>
        <taxon>Candidatus Gottesmaniibacteriota</taxon>
    </lineage>
</organism>
<dbReference type="PANTHER" id="PTHR30290:SF9">
    <property type="entry name" value="OLIGOPEPTIDE-BINDING PROTEIN APPA"/>
    <property type="match status" value="1"/>
</dbReference>
<keyword evidence="4" id="KW-0472">Membrane</keyword>
<dbReference type="GO" id="GO:0043190">
    <property type="term" value="C:ATP-binding cassette (ABC) transporter complex"/>
    <property type="evidence" value="ECO:0007669"/>
    <property type="project" value="InterPro"/>
</dbReference>
<evidence type="ECO:0000256" key="1">
    <source>
        <dbReference type="ARBA" id="ARBA00005695"/>
    </source>
</evidence>
<sequence>MATTIRRGRYYWRLIRELAHAHTAWLVVGFLVGLIGSFVSVRLFPSVPSQMTLPTIRTALVGDFTSSALPPSIQQLVSRGLTQLDDEGLPKPALSLSWQATDSGRTYEFILNPLYVWHNGKPVDAGDVNYNIRDVTFSVKDKTTLRASLKEPFSPFLSLVAKPLFQSGLRGFGPYKVDTIRLKGDSVQYLKLTSAGPERLPVREYRFYKTEAQAITAFKLGDIDRIDELTNADDLKAISQGQKKETVRYDRVVALYFNTGDPFVSEKSIRQALAYAVPTFPEERARSPISIKSWGYTDEVRLYDFDAAQAKKLLTKAGVATRSATLTLTTFPAYVDVAQAIAKSWTSLGVATLVKVETSVTSGFQVLLGAQNIPPDPDQYPLWHQTQKQTNLTGYANVKIDKLLEDGRRELDIEKRKKIYADFAKRLVEDAPAVFLYYPKTYTISRR</sequence>
<dbReference type="Gene3D" id="3.90.76.10">
    <property type="entry name" value="Dipeptide-binding Protein, Domain 1"/>
    <property type="match status" value="1"/>
</dbReference>
<dbReference type="CDD" id="cd00995">
    <property type="entry name" value="PBP2_NikA_DppA_OppA_like"/>
    <property type="match status" value="1"/>
</dbReference>
<keyword evidence="4" id="KW-0812">Transmembrane</keyword>
<feature type="transmembrane region" description="Helical" evidence="4">
    <location>
        <begin position="21"/>
        <end position="44"/>
    </location>
</feature>
<dbReference type="SUPFAM" id="SSF53850">
    <property type="entry name" value="Periplasmic binding protein-like II"/>
    <property type="match status" value="1"/>
</dbReference>
<gene>
    <name evidence="6" type="ORF">A2973_02390</name>
</gene>
<reference evidence="6 7" key="1">
    <citation type="journal article" date="2016" name="Nat. Commun.">
        <title>Thousands of microbial genomes shed light on interconnected biogeochemical processes in an aquifer system.</title>
        <authorList>
            <person name="Anantharaman K."/>
            <person name="Brown C.T."/>
            <person name="Hug L.A."/>
            <person name="Sharon I."/>
            <person name="Castelle C.J."/>
            <person name="Probst A.J."/>
            <person name="Thomas B.C."/>
            <person name="Singh A."/>
            <person name="Wilkins M.J."/>
            <person name="Karaoz U."/>
            <person name="Brodie E.L."/>
            <person name="Williams K.H."/>
            <person name="Hubbard S.S."/>
            <person name="Banfield J.F."/>
        </authorList>
    </citation>
    <scope>NUCLEOTIDE SEQUENCE [LARGE SCALE GENOMIC DNA]</scope>
</reference>
<dbReference type="PANTHER" id="PTHR30290">
    <property type="entry name" value="PERIPLASMIC BINDING COMPONENT OF ABC TRANSPORTER"/>
    <property type="match status" value="1"/>
</dbReference>
<proteinExistence type="inferred from homology"/>
<protein>
    <recommendedName>
        <fullName evidence="5">Solute-binding protein family 5 domain-containing protein</fullName>
    </recommendedName>
</protein>
<dbReference type="Proteomes" id="UP000176409">
    <property type="component" value="Unassembled WGS sequence"/>
</dbReference>
<dbReference type="Gene3D" id="3.10.105.10">
    <property type="entry name" value="Dipeptide-binding Protein, Domain 3"/>
    <property type="match status" value="1"/>
</dbReference>
<keyword evidence="3" id="KW-0732">Signal</keyword>
<evidence type="ECO:0000313" key="6">
    <source>
        <dbReference type="EMBL" id="OGG29781.1"/>
    </source>
</evidence>
<dbReference type="PIRSF" id="PIRSF002741">
    <property type="entry name" value="MppA"/>
    <property type="match status" value="1"/>
</dbReference>
<dbReference type="InterPro" id="IPR030678">
    <property type="entry name" value="Peptide/Ni-bd"/>
</dbReference>
<dbReference type="EMBL" id="MFJZ01000037">
    <property type="protein sequence ID" value="OGG29781.1"/>
    <property type="molecule type" value="Genomic_DNA"/>
</dbReference>
<comment type="caution">
    <text evidence="6">The sequence shown here is derived from an EMBL/GenBank/DDBJ whole genome shotgun (WGS) entry which is preliminary data.</text>
</comment>
<keyword evidence="4" id="KW-1133">Transmembrane helix</keyword>
<feature type="domain" description="Solute-binding protein family 5" evidence="5">
    <location>
        <begin position="90"/>
        <end position="383"/>
    </location>
</feature>
<comment type="similarity">
    <text evidence="1">Belongs to the bacterial solute-binding protein 5 family.</text>
</comment>
<evidence type="ECO:0000259" key="5">
    <source>
        <dbReference type="Pfam" id="PF00496"/>
    </source>
</evidence>
<dbReference type="Pfam" id="PF00496">
    <property type="entry name" value="SBP_bac_5"/>
    <property type="match status" value="1"/>
</dbReference>
<dbReference type="AlphaFoldDB" id="A0A1F6AYM1"/>
<evidence type="ECO:0000256" key="3">
    <source>
        <dbReference type="ARBA" id="ARBA00022729"/>
    </source>
</evidence>
<dbReference type="GO" id="GO:1904680">
    <property type="term" value="F:peptide transmembrane transporter activity"/>
    <property type="evidence" value="ECO:0007669"/>
    <property type="project" value="TreeGrafter"/>
</dbReference>
<evidence type="ECO:0000256" key="2">
    <source>
        <dbReference type="ARBA" id="ARBA00022448"/>
    </source>
</evidence>
<name>A0A1F6AYM1_9BACT</name>
<dbReference type="GO" id="GO:0042597">
    <property type="term" value="C:periplasmic space"/>
    <property type="evidence" value="ECO:0007669"/>
    <property type="project" value="UniProtKB-ARBA"/>
</dbReference>
<evidence type="ECO:0000256" key="4">
    <source>
        <dbReference type="SAM" id="Phobius"/>
    </source>
</evidence>
<accession>A0A1F6AYM1</accession>
<dbReference type="GO" id="GO:0015833">
    <property type="term" value="P:peptide transport"/>
    <property type="evidence" value="ECO:0007669"/>
    <property type="project" value="TreeGrafter"/>
</dbReference>
<dbReference type="InterPro" id="IPR039424">
    <property type="entry name" value="SBP_5"/>
</dbReference>
<keyword evidence="2" id="KW-0813">Transport</keyword>
<dbReference type="InterPro" id="IPR000914">
    <property type="entry name" value="SBP_5_dom"/>
</dbReference>
<evidence type="ECO:0000313" key="7">
    <source>
        <dbReference type="Proteomes" id="UP000176409"/>
    </source>
</evidence>